<dbReference type="AlphaFoldDB" id="A0A368QGT5"/>
<reference evidence="2" key="1">
    <citation type="journal article" date="2012" name="Nat. Biotechnol.">
        <title>Reference genome sequence of the model plant Setaria.</title>
        <authorList>
            <person name="Bennetzen J.L."/>
            <person name="Schmutz J."/>
            <person name="Wang H."/>
            <person name="Percifield R."/>
            <person name="Hawkins J."/>
            <person name="Pontaroli A.C."/>
            <person name="Estep M."/>
            <person name="Feng L."/>
            <person name="Vaughn J.N."/>
            <person name="Grimwood J."/>
            <person name="Jenkins J."/>
            <person name="Barry K."/>
            <person name="Lindquist E."/>
            <person name="Hellsten U."/>
            <person name="Deshpande S."/>
            <person name="Wang X."/>
            <person name="Wu X."/>
            <person name="Mitros T."/>
            <person name="Triplett J."/>
            <person name="Yang X."/>
            <person name="Ye C.Y."/>
            <person name="Mauro-Herrera M."/>
            <person name="Wang L."/>
            <person name="Li P."/>
            <person name="Sharma M."/>
            <person name="Sharma R."/>
            <person name="Ronald P.C."/>
            <person name="Panaud O."/>
            <person name="Kellogg E.A."/>
            <person name="Brutnell T.P."/>
            <person name="Doust A.N."/>
            <person name="Tuskan G.A."/>
            <person name="Rokhsar D."/>
            <person name="Devos K.M."/>
        </authorList>
    </citation>
    <scope>NUCLEOTIDE SEQUENCE [LARGE SCALE GENOMIC DNA]</scope>
    <source>
        <strain evidence="2">Yugu1</strain>
    </source>
</reference>
<protein>
    <submittedName>
        <fullName evidence="2">Uncharacterized protein</fullName>
    </submittedName>
</protein>
<feature type="region of interest" description="Disordered" evidence="1">
    <location>
        <begin position="152"/>
        <end position="196"/>
    </location>
</feature>
<feature type="compositionally biased region" description="Basic and acidic residues" evidence="1">
    <location>
        <begin position="186"/>
        <end position="196"/>
    </location>
</feature>
<name>A0A368QGT5_SETIT</name>
<accession>A0A368QGT5</accession>
<dbReference type="EMBL" id="CM003530">
    <property type="protein sequence ID" value="RCV17171.1"/>
    <property type="molecule type" value="Genomic_DNA"/>
</dbReference>
<evidence type="ECO:0000313" key="2">
    <source>
        <dbReference type="EMBL" id="RCV17171.1"/>
    </source>
</evidence>
<feature type="compositionally biased region" description="Acidic residues" evidence="1">
    <location>
        <begin position="167"/>
        <end position="185"/>
    </location>
</feature>
<evidence type="ECO:0000256" key="1">
    <source>
        <dbReference type="SAM" id="MobiDB-lite"/>
    </source>
</evidence>
<organism evidence="2">
    <name type="scientific">Setaria italica</name>
    <name type="common">Foxtail millet</name>
    <name type="synonym">Panicum italicum</name>
    <dbReference type="NCBI Taxonomy" id="4555"/>
    <lineage>
        <taxon>Eukaryota</taxon>
        <taxon>Viridiplantae</taxon>
        <taxon>Streptophyta</taxon>
        <taxon>Embryophyta</taxon>
        <taxon>Tracheophyta</taxon>
        <taxon>Spermatophyta</taxon>
        <taxon>Magnoliopsida</taxon>
        <taxon>Liliopsida</taxon>
        <taxon>Poales</taxon>
        <taxon>Poaceae</taxon>
        <taxon>PACMAD clade</taxon>
        <taxon>Panicoideae</taxon>
        <taxon>Panicodae</taxon>
        <taxon>Paniceae</taxon>
        <taxon>Cenchrinae</taxon>
        <taxon>Setaria</taxon>
    </lineage>
</organism>
<reference evidence="2" key="2">
    <citation type="submission" date="2015-07" db="EMBL/GenBank/DDBJ databases">
        <authorList>
            <person name="Noorani M."/>
        </authorList>
    </citation>
    <scope>NUCLEOTIDE SEQUENCE</scope>
    <source>
        <strain evidence="2">Yugu1</strain>
    </source>
</reference>
<gene>
    <name evidence="2" type="ORF">SETIT_3G198300v2</name>
</gene>
<sequence length="196" mass="21487">MEQSDKKTQPDQVAIVGSHVTCTTLALDLKDEQRTLVSCDEPRHHSVKAAFEPTPLETFPFTITWQLVSFLAVARLASPLQSRILVGGDEIHRRLRSRRLRPATPALPGLHAESTGRSRCLGVGRQLPVPATEAAAGHDRESRRHAAAECGCCGREGQPRRRRGEPEEADAEQVESEAELAGPDEEGLRKISDDCI</sequence>
<proteinExistence type="predicted"/>